<dbReference type="Gene3D" id="1.10.274.110">
    <property type="match status" value="1"/>
</dbReference>
<organism evidence="1 2">
    <name type="scientific">Xylella fastidiosa (strain 9a5c)</name>
    <dbReference type="NCBI Taxonomy" id="160492"/>
    <lineage>
        <taxon>Bacteria</taxon>
        <taxon>Pseudomonadati</taxon>
        <taxon>Pseudomonadota</taxon>
        <taxon>Gammaproteobacteria</taxon>
        <taxon>Lysobacterales</taxon>
        <taxon>Lysobacteraceae</taxon>
        <taxon>Xylella</taxon>
    </lineage>
</organism>
<dbReference type="EMBL" id="AE003849">
    <property type="protein sequence ID" value="AAF84370.1"/>
    <property type="molecule type" value="Genomic_DNA"/>
</dbReference>
<dbReference type="HOGENOM" id="CLU_1156022_0_0_6"/>
<name>Q9PD19_XYLFA</name>
<dbReference type="AlphaFoldDB" id="Q9PD19"/>
<dbReference type="Proteomes" id="UP000000812">
    <property type="component" value="Chromosome"/>
</dbReference>
<accession>Q9PD19</accession>
<gene>
    <name evidence="1" type="ordered locus">XF_1561</name>
</gene>
<dbReference type="SUPFAM" id="SSF57938">
    <property type="entry name" value="DnaJ/Hsp40 cysteine-rich domain"/>
    <property type="match status" value="1"/>
</dbReference>
<dbReference type="InterPro" id="IPR038500">
    <property type="entry name" value="Antitermination_sf"/>
</dbReference>
<protein>
    <recommendedName>
        <fullName evidence="3">Phage-related protein</fullName>
    </recommendedName>
</protein>
<dbReference type="PIR" id="D82667">
    <property type="entry name" value="D82667"/>
</dbReference>
<proteinExistence type="predicted"/>
<dbReference type="InterPro" id="IPR036410">
    <property type="entry name" value="HSP_DnaJ_Cys-rich_dom_sf"/>
</dbReference>
<evidence type="ECO:0000313" key="1">
    <source>
        <dbReference type="EMBL" id="AAF84370.1"/>
    </source>
</evidence>
<dbReference type="STRING" id="160492.XF_1561"/>
<evidence type="ECO:0008006" key="3">
    <source>
        <dbReference type="Google" id="ProtNLM"/>
    </source>
</evidence>
<evidence type="ECO:0000313" key="2">
    <source>
        <dbReference type="Proteomes" id="UP000000812"/>
    </source>
</evidence>
<dbReference type="eggNOG" id="COG0484">
    <property type="taxonomic scope" value="Bacteria"/>
</dbReference>
<sequence>MEKWWSGSPALNEHDRRLAMMNPRRLLARLNPSTIRYDTLPGGVPELTAQDIAHALGLVPAGLGREVLEACWWPDGAALRRSPLRDAAVALVVPEIRRQQQRLLEARTDVGIVKACMGWTRATTSAQQAALKRAEERLDKVKAHLWPQATLEMLPALVAAVVDELSKPQLCPCCHGRGERRVGALVKVCTACGGSGAVPASDCKRAAAIGRDESTYRRAWCGVYEWLLERMGVAERQAATQLQEALHRNVA</sequence>
<dbReference type="KEGG" id="xfa:XF_1561"/>
<reference evidence="1 2" key="1">
    <citation type="journal article" date="2000" name="Nature">
        <title>The genome sequence of the plant pathogen Xylella fastidiosa.</title>
        <authorList>
            <person name="Simpson A.J."/>
            <person name="Reinach F.C."/>
            <person name="Arruda P."/>
            <person name="Abreu F.A."/>
            <person name="Acencio M."/>
            <person name="Alvarenga R."/>
            <person name="Alves L.M."/>
            <person name="Araya J.E."/>
            <person name="Baia G.S."/>
            <person name="Baptista C.S."/>
            <person name="Barros M.H."/>
            <person name="Bonaccorsi E.D."/>
            <person name="Bordin S."/>
            <person name="Bove J.M."/>
            <person name="Briones M.R."/>
            <person name="Bueno M.R."/>
            <person name="Camargo A.A."/>
            <person name="Camargo L.E."/>
            <person name="Carraro D.M."/>
            <person name="Carrer H."/>
            <person name="Colauto N.B."/>
            <person name="Colombo C."/>
            <person name="Costa F.F."/>
            <person name="Costa M.C."/>
            <person name="Costa-Neto C.M."/>
            <person name="Coutinho L.L."/>
            <person name="Cristofani M."/>
            <person name="Dias-Neto E."/>
            <person name="Docena C."/>
            <person name="El-Dorry H."/>
            <person name="Facincani A.P."/>
            <person name="Ferreira A.J."/>
            <person name="Ferreira V.C."/>
            <person name="Ferro J.A."/>
            <person name="Fraga J.S."/>
            <person name="Franca S.C."/>
            <person name="Franco M.C."/>
            <person name="Frohme M."/>
            <person name="Furlan L.R."/>
            <person name="Garnier M."/>
            <person name="Goldman G.H."/>
            <person name="Goldman M.H."/>
            <person name="Gomes S.L."/>
            <person name="Gruber A."/>
            <person name="Ho P.L."/>
            <person name="Hoheisel J.D."/>
            <person name="Junqueira M.L."/>
            <person name="Kemper E.L."/>
            <person name="Kitajima J.P."/>
            <person name="Krieger J.E."/>
            <person name="Kuramae E.E."/>
            <person name="Laigret F."/>
            <person name="Lambais M.R."/>
            <person name="Leite L.C."/>
            <person name="Lemos E.G."/>
            <person name="Lemos M.V."/>
            <person name="Lopes S.A."/>
            <person name="Lopes C.R."/>
            <person name="Machado J.A."/>
            <person name="Machado M.A."/>
            <person name="Madeira A.M."/>
            <person name="Madeira H.M."/>
            <person name="Marino C.L."/>
            <person name="Marques M.V."/>
            <person name="Martins E.A."/>
            <person name="Martins E.M."/>
            <person name="Matsukuma A.Y."/>
            <person name="Menck C.F."/>
            <person name="Miracca E.C."/>
            <person name="Miyaki C.Y."/>
            <person name="Monteriro-Vitorello C.B."/>
            <person name="Moon D.H."/>
            <person name="Nagai M.A."/>
            <person name="Nascimento A.L."/>
            <person name="Netto L.E."/>
            <person name="Nhani A.Jr."/>
            <person name="Nobrega F.G."/>
            <person name="Nunes L.R."/>
            <person name="Oliveira M.A."/>
            <person name="de Oliveira M.C."/>
            <person name="de Oliveira R.C."/>
            <person name="Palmieri D.A."/>
            <person name="Paris A."/>
            <person name="Peixoto B.R."/>
            <person name="Pereira G.A."/>
            <person name="Pereira H.A.Jr."/>
            <person name="Pesquero J.B."/>
            <person name="Quaggio R.B."/>
            <person name="Roberto P.G."/>
            <person name="Rodrigues V."/>
            <person name="de M Rosa A.J."/>
            <person name="de Rosa V.E.Jr."/>
            <person name="de Sa R.G."/>
            <person name="Santelli R.V."/>
            <person name="Sawasaki H.E."/>
            <person name="da Silva A.C."/>
            <person name="da Silva A.M."/>
            <person name="da Silva F.R."/>
            <person name="da Silva W.A.Jr."/>
            <person name="da Silveira J.F."/>
            <person name="Silvestri M.L."/>
            <person name="Siqueira W.J."/>
            <person name="de Souza A.A."/>
            <person name="de Souza A.P."/>
            <person name="Terenzi M.F."/>
            <person name="Truffi D."/>
            <person name="Tsai S.M."/>
            <person name="Tsuhako M.H."/>
            <person name="Vallada H."/>
            <person name="Van Sluys M.A."/>
            <person name="Verjovski-Almeida S."/>
            <person name="Vettore A.L."/>
            <person name="Zago M.A."/>
            <person name="Zatz M."/>
            <person name="Meidanis J."/>
            <person name="Setubal J.C."/>
        </authorList>
    </citation>
    <scope>NUCLEOTIDE SEQUENCE [LARGE SCALE GENOMIC DNA]</scope>
    <source>
        <strain evidence="1 2">9a5c</strain>
    </source>
</reference>